<reference evidence="3" key="1">
    <citation type="submission" date="2016-11" db="UniProtKB">
        <authorList>
            <consortium name="WormBaseParasite"/>
        </authorList>
    </citation>
    <scope>IDENTIFICATION</scope>
</reference>
<proteinExistence type="predicted"/>
<keyword evidence="1" id="KW-0812">Transmembrane</keyword>
<evidence type="ECO:0000313" key="3">
    <source>
        <dbReference type="WBParaSite" id="BXY_1369900.1"/>
    </source>
</evidence>
<evidence type="ECO:0000313" key="2">
    <source>
        <dbReference type="Proteomes" id="UP000095284"/>
    </source>
</evidence>
<organism evidence="2 3">
    <name type="scientific">Bursaphelenchus xylophilus</name>
    <name type="common">Pinewood nematode worm</name>
    <name type="synonym">Aphelenchoides xylophilus</name>
    <dbReference type="NCBI Taxonomy" id="6326"/>
    <lineage>
        <taxon>Eukaryota</taxon>
        <taxon>Metazoa</taxon>
        <taxon>Ecdysozoa</taxon>
        <taxon>Nematoda</taxon>
        <taxon>Chromadorea</taxon>
        <taxon>Rhabditida</taxon>
        <taxon>Tylenchina</taxon>
        <taxon>Tylenchomorpha</taxon>
        <taxon>Aphelenchoidea</taxon>
        <taxon>Aphelenchoididae</taxon>
        <taxon>Bursaphelenchus</taxon>
    </lineage>
</organism>
<feature type="transmembrane region" description="Helical" evidence="1">
    <location>
        <begin position="72"/>
        <end position="98"/>
    </location>
</feature>
<dbReference type="WBParaSite" id="BXY_1369900.1">
    <property type="protein sequence ID" value="BXY_1369900.1"/>
    <property type="gene ID" value="BXY_1369900"/>
</dbReference>
<name>A0A1I7SKW7_BURXY</name>
<sequence length="99" mass="10898">MIEILHWQLSDIDNWTNILNSSTAFRVTVCPHSLRTLNISYAEYPPNTTTAPGHQHLAVIHTGCWYCGHRGYWIGGGVGLFVLILLVVIVVAACFGGFA</sequence>
<accession>A0A1I7SKW7</accession>
<dbReference type="AlphaFoldDB" id="A0A1I7SKW7"/>
<keyword evidence="1" id="KW-1133">Transmembrane helix</keyword>
<dbReference type="Proteomes" id="UP000095284">
    <property type="component" value="Unplaced"/>
</dbReference>
<keyword evidence="1" id="KW-0472">Membrane</keyword>
<evidence type="ECO:0000256" key="1">
    <source>
        <dbReference type="SAM" id="Phobius"/>
    </source>
</evidence>
<protein>
    <submittedName>
        <fullName evidence="3">Uncharacterized protein</fullName>
    </submittedName>
</protein>